<dbReference type="AlphaFoldDB" id="A0A9W6I524"/>
<dbReference type="InterPro" id="IPR025736">
    <property type="entry name" value="PucR_C-HTH_dom"/>
</dbReference>
<evidence type="ECO:0000313" key="4">
    <source>
        <dbReference type="EMBL" id="GLK11354.1"/>
    </source>
</evidence>
<dbReference type="InterPro" id="IPR041522">
    <property type="entry name" value="CdaR_GGDEF"/>
</dbReference>
<dbReference type="EMBL" id="BSEV01000011">
    <property type="protein sequence ID" value="GLK11354.1"/>
    <property type="molecule type" value="Genomic_DNA"/>
</dbReference>
<dbReference type="Pfam" id="PF13556">
    <property type="entry name" value="HTH_30"/>
    <property type="match status" value="1"/>
</dbReference>
<dbReference type="PANTHER" id="PTHR33744:SF17">
    <property type="entry name" value="CONSERVED PROTEIN"/>
    <property type="match status" value="1"/>
</dbReference>
<accession>A0A9W6I524</accession>
<gene>
    <name evidence="4" type="ORF">GCM10017600_47610</name>
</gene>
<dbReference type="Pfam" id="PF17853">
    <property type="entry name" value="GGDEF_2"/>
    <property type="match status" value="1"/>
</dbReference>
<comment type="caution">
    <text evidence="4">The sequence shown here is derived from an EMBL/GenBank/DDBJ whole genome shotgun (WGS) entry which is preliminary data.</text>
</comment>
<dbReference type="PANTHER" id="PTHR33744">
    <property type="entry name" value="CARBOHYDRATE DIACID REGULATOR"/>
    <property type="match status" value="1"/>
</dbReference>
<comment type="similarity">
    <text evidence="1">Belongs to the CdaR family.</text>
</comment>
<dbReference type="InterPro" id="IPR051448">
    <property type="entry name" value="CdaR-like_regulators"/>
</dbReference>
<organism evidence="4 5">
    <name type="scientific">Streptosporangium carneum</name>
    <dbReference type="NCBI Taxonomy" id="47481"/>
    <lineage>
        <taxon>Bacteria</taxon>
        <taxon>Bacillati</taxon>
        <taxon>Actinomycetota</taxon>
        <taxon>Actinomycetes</taxon>
        <taxon>Streptosporangiales</taxon>
        <taxon>Streptosporangiaceae</taxon>
        <taxon>Streptosporangium</taxon>
    </lineage>
</organism>
<reference evidence="4" key="1">
    <citation type="journal article" date="2014" name="Int. J. Syst. Evol. Microbiol.">
        <title>Complete genome sequence of Corynebacterium casei LMG S-19264T (=DSM 44701T), isolated from a smear-ripened cheese.</title>
        <authorList>
            <consortium name="US DOE Joint Genome Institute (JGI-PGF)"/>
            <person name="Walter F."/>
            <person name="Albersmeier A."/>
            <person name="Kalinowski J."/>
            <person name="Ruckert C."/>
        </authorList>
    </citation>
    <scope>NUCLEOTIDE SEQUENCE</scope>
    <source>
        <strain evidence="4">VKM Ac-2007</strain>
    </source>
</reference>
<feature type="domain" description="CdaR GGDEF-like" evidence="3">
    <location>
        <begin position="169"/>
        <end position="279"/>
    </location>
</feature>
<evidence type="ECO:0000259" key="3">
    <source>
        <dbReference type="Pfam" id="PF17853"/>
    </source>
</evidence>
<name>A0A9W6I524_9ACTN</name>
<evidence type="ECO:0000313" key="5">
    <source>
        <dbReference type="Proteomes" id="UP001143474"/>
    </source>
</evidence>
<reference evidence="4" key="2">
    <citation type="submission" date="2023-01" db="EMBL/GenBank/DDBJ databases">
        <authorList>
            <person name="Sun Q."/>
            <person name="Evtushenko L."/>
        </authorList>
    </citation>
    <scope>NUCLEOTIDE SEQUENCE</scope>
    <source>
        <strain evidence="4">VKM Ac-2007</strain>
    </source>
</reference>
<dbReference type="Gene3D" id="1.10.10.2840">
    <property type="entry name" value="PucR C-terminal helix-turn-helix domain"/>
    <property type="match status" value="1"/>
</dbReference>
<proteinExistence type="inferred from homology"/>
<feature type="domain" description="PucR C-terminal helix-turn-helix" evidence="2">
    <location>
        <begin position="331"/>
        <end position="389"/>
    </location>
</feature>
<protein>
    <submittedName>
        <fullName evidence="4">Transcriptional regulator</fullName>
    </submittedName>
</protein>
<keyword evidence="5" id="KW-1185">Reference proteome</keyword>
<dbReference type="RefSeq" id="WP_271219739.1">
    <property type="nucleotide sequence ID" value="NZ_BAAAVD010000049.1"/>
</dbReference>
<dbReference type="InterPro" id="IPR042070">
    <property type="entry name" value="PucR_C-HTH_sf"/>
</dbReference>
<evidence type="ECO:0000256" key="1">
    <source>
        <dbReference type="ARBA" id="ARBA00006754"/>
    </source>
</evidence>
<evidence type="ECO:0000259" key="2">
    <source>
        <dbReference type="Pfam" id="PF13556"/>
    </source>
</evidence>
<dbReference type="Proteomes" id="UP001143474">
    <property type="component" value="Unassembled WGS sequence"/>
</dbReference>
<sequence>MSLDDMVQTLAEQLDGPVVLYDADLNLVAFSVHGDDVDEARRSVILSRRASARAQEMIAAHQVGKAHSPVRLPPHEGTPARVIYPIWRDRFVVGYIAYIDGDPDGELEPHHEWVLSAAEDEIGTMLALRSLQHRQSSGDARRLLTDLLSEDPACRAAAAEELLEAGLLSSAARYAVMVFRPAHSPARSTGSAARFMSGPRLAIEQALATIVRSTSLKACGAVIGDEGVLVIPRPVNPERLASLLRRPGLESLRAGAGRACESLTQVRESHREAVLAWRAATADPARYGPSAHWDALGLDRLLVQLPLDSLTADDLPPTVRRLLEAPSGEKLARTLEAYLDNGADAQLTARVLVIHRSTLYYRLGRIHEIVQSDLSDGQVRRELHTGLRVATLAGLRVA</sequence>